<keyword evidence="15" id="KW-0812">Transmembrane</keyword>
<keyword evidence="6 13" id="KW-0479">Metal-binding</keyword>
<evidence type="ECO:0000256" key="3">
    <source>
        <dbReference type="ARBA" id="ARBA00004406"/>
    </source>
</evidence>
<evidence type="ECO:0000256" key="7">
    <source>
        <dbReference type="ARBA" id="ARBA00022824"/>
    </source>
</evidence>
<dbReference type="InterPro" id="IPR001128">
    <property type="entry name" value="Cyt_P450"/>
</dbReference>
<evidence type="ECO:0000256" key="9">
    <source>
        <dbReference type="ARBA" id="ARBA00023002"/>
    </source>
</evidence>
<reference evidence="16 17" key="1">
    <citation type="submission" date="2022-12" db="EMBL/GenBank/DDBJ databases">
        <title>Chromosome-level genome assembly of true bugs.</title>
        <authorList>
            <person name="Ma L."/>
            <person name="Li H."/>
        </authorList>
    </citation>
    <scope>NUCLEOTIDE SEQUENCE [LARGE SCALE GENOMIC DNA]</scope>
    <source>
        <strain evidence="16">Lab_2022b</strain>
    </source>
</reference>
<evidence type="ECO:0000256" key="6">
    <source>
        <dbReference type="ARBA" id="ARBA00022723"/>
    </source>
</evidence>
<accession>A0AAW1D4J9</accession>
<keyword evidence="12 15" id="KW-0472">Membrane</keyword>
<comment type="cofactor">
    <cofactor evidence="1 13">
        <name>heme</name>
        <dbReference type="ChEBI" id="CHEBI:30413"/>
    </cofactor>
</comment>
<dbReference type="Gene3D" id="1.10.630.10">
    <property type="entry name" value="Cytochrome P450"/>
    <property type="match status" value="1"/>
</dbReference>
<evidence type="ECO:0000313" key="17">
    <source>
        <dbReference type="Proteomes" id="UP001461498"/>
    </source>
</evidence>
<keyword evidence="7" id="KW-0256">Endoplasmic reticulum</keyword>
<dbReference type="Pfam" id="PF00067">
    <property type="entry name" value="p450"/>
    <property type="match status" value="1"/>
</dbReference>
<feature type="binding site" description="axial binding residue" evidence="13">
    <location>
        <position position="455"/>
    </location>
    <ligand>
        <name>heme</name>
        <dbReference type="ChEBI" id="CHEBI:30413"/>
    </ligand>
    <ligandPart>
        <name>Fe</name>
        <dbReference type="ChEBI" id="CHEBI:18248"/>
    </ligandPart>
</feature>
<dbReference type="InterPro" id="IPR017972">
    <property type="entry name" value="Cyt_P450_CS"/>
</dbReference>
<comment type="subcellular location">
    <subcellularLocation>
        <location evidence="3">Endoplasmic reticulum membrane</location>
        <topology evidence="3">Peripheral membrane protein</topology>
    </subcellularLocation>
    <subcellularLocation>
        <location evidence="2">Microsome membrane</location>
        <topology evidence="2">Peripheral membrane protein</topology>
    </subcellularLocation>
</comment>
<keyword evidence="17" id="KW-1185">Reference proteome</keyword>
<keyword evidence="11 14" id="KW-0503">Monooxygenase</keyword>
<gene>
    <name evidence="16" type="ORF">O3M35_009871</name>
</gene>
<evidence type="ECO:0000313" key="16">
    <source>
        <dbReference type="EMBL" id="KAK9505903.1"/>
    </source>
</evidence>
<dbReference type="SUPFAM" id="SSF48264">
    <property type="entry name" value="Cytochrome P450"/>
    <property type="match status" value="1"/>
</dbReference>
<keyword evidence="15" id="KW-1133">Transmembrane helix</keyword>
<evidence type="ECO:0000256" key="8">
    <source>
        <dbReference type="ARBA" id="ARBA00022848"/>
    </source>
</evidence>
<dbReference type="AlphaFoldDB" id="A0AAW1D4J9"/>
<evidence type="ECO:0000256" key="5">
    <source>
        <dbReference type="ARBA" id="ARBA00022617"/>
    </source>
</evidence>
<dbReference type="GO" id="GO:0005789">
    <property type="term" value="C:endoplasmic reticulum membrane"/>
    <property type="evidence" value="ECO:0007669"/>
    <property type="project" value="UniProtKB-SubCell"/>
</dbReference>
<dbReference type="Proteomes" id="UP001461498">
    <property type="component" value="Unassembled WGS sequence"/>
</dbReference>
<dbReference type="PANTHER" id="PTHR24291">
    <property type="entry name" value="CYTOCHROME P450 FAMILY 4"/>
    <property type="match status" value="1"/>
</dbReference>
<dbReference type="PRINTS" id="PR00385">
    <property type="entry name" value="P450"/>
</dbReference>
<dbReference type="PROSITE" id="PS00086">
    <property type="entry name" value="CYTOCHROME_P450"/>
    <property type="match status" value="1"/>
</dbReference>
<keyword evidence="9 14" id="KW-0560">Oxidoreductase</keyword>
<evidence type="ECO:0008006" key="18">
    <source>
        <dbReference type="Google" id="ProtNLM"/>
    </source>
</evidence>
<dbReference type="PRINTS" id="PR00463">
    <property type="entry name" value="EP450I"/>
</dbReference>
<dbReference type="PANTHER" id="PTHR24291:SF189">
    <property type="entry name" value="CYTOCHROME P450 4C3-RELATED"/>
    <property type="match status" value="1"/>
</dbReference>
<dbReference type="GO" id="GO:0004497">
    <property type="term" value="F:monooxygenase activity"/>
    <property type="evidence" value="ECO:0007669"/>
    <property type="project" value="UniProtKB-KW"/>
</dbReference>
<comment type="similarity">
    <text evidence="4 14">Belongs to the cytochrome P450 family.</text>
</comment>
<evidence type="ECO:0000256" key="13">
    <source>
        <dbReference type="PIRSR" id="PIRSR602401-1"/>
    </source>
</evidence>
<evidence type="ECO:0000256" key="11">
    <source>
        <dbReference type="ARBA" id="ARBA00023033"/>
    </source>
</evidence>
<comment type="caution">
    <text evidence="16">The sequence shown here is derived from an EMBL/GenBank/DDBJ whole genome shotgun (WGS) entry which is preliminary data.</text>
</comment>
<dbReference type="GO" id="GO:0020037">
    <property type="term" value="F:heme binding"/>
    <property type="evidence" value="ECO:0007669"/>
    <property type="project" value="InterPro"/>
</dbReference>
<keyword evidence="10 13" id="KW-0408">Iron</keyword>
<dbReference type="GO" id="GO:0005506">
    <property type="term" value="F:iron ion binding"/>
    <property type="evidence" value="ECO:0007669"/>
    <property type="project" value="InterPro"/>
</dbReference>
<proteinExistence type="inferred from homology"/>
<dbReference type="InterPro" id="IPR050196">
    <property type="entry name" value="Cytochrome_P450_Monoox"/>
</dbReference>
<dbReference type="EMBL" id="JAPXFL010000006">
    <property type="protein sequence ID" value="KAK9505903.1"/>
    <property type="molecule type" value="Genomic_DNA"/>
</dbReference>
<keyword evidence="5 13" id="KW-0349">Heme</keyword>
<evidence type="ECO:0000256" key="4">
    <source>
        <dbReference type="ARBA" id="ARBA00010617"/>
    </source>
</evidence>
<evidence type="ECO:0000256" key="10">
    <source>
        <dbReference type="ARBA" id="ARBA00023004"/>
    </source>
</evidence>
<feature type="transmembrane region" description="Helical" evidence="15">
    <location>
        <begin position="6"/>
        <end position="25"/>
    </location>
</feature>
<name>A0AAW1D4J9_9HEMI</name>
<evidence type="ECO:0000256" key="2">
    <source>
        <dbReference type="ARBA" id="ARBA00004174"/>
    </source>
</evidence>
<dbReference type="GO" id="GO:0016705">
    <property type="term" value="F:oxidoreductase activity, acting on paired donors, with incorporation or reduction of molecular oxygen"/>
    <property type="evidence" value="ECO:0007669"/>
    <property type="project" value="InterPro"/>
</dbReference>
<organism evidence="16 17">
    <name type="scientific">Rhynocoris fuscipes</name>
    <dbReference type="NCBI Taxonomy" id="488301"/>
    <lineage>
        <taxon>Eukaryota</taxon>
        <taxon>Metazoa</taxon>
        <taxon>Ecdysozoa</taxon>
        <taxon>Arthropoda</taxon>
        <taxon>Hexapoda</taxon>
        <taxon>Insecta</taxon>
        <taxon>Pterygota</taxon>
        <taxon>Neoptera</taxon>
        <taxon>Paraneoptera</taxon>
        <taxon>Hemiptera</taxon>
        <taxon>Heteroptera</taxon>
        <taxon>Panheteroptera</taxon>
        <taxon>Cimicomorpha</taxon>
        <taxon>Reduviidae</taxon>
        <taxon>Harpactorinae</taxon>
        <taxon>Harpactorini</taxon>
        <taxon>Rhynocoris</taxon>
    </lineage>
</organism>
<keyword evidence="8" id="KW-0492">Microsome</keyword>
<dbReference type="CDD" id="cd20628">
    <property type="entry name" value="CYP4"/>
    <property type="match status" value="1"/>
</dbReference>
<protein>
    <recommendedName>
        <fullName evidence="18">Cytochrome P450</fullName>
    </recommendedName>
</protein>
<sequence>MWQEIVLFLIICLLLICLILPLELIDIRWKVLRTMCKLPGPYGVPLLGLGILIARAKDTEIMDLIEFYCKRYPRFMSTYVVGVPIVVLQDPADIEVLLGSVNHITKGREYFPLVPWLREGLLLSSGEKWHQRRKLLTPTFHFRILEDNMQSLNKHARQLIKNMLKEEGKPFIAEDLVTLCTLDVICETAMGFSLNTQQDDHENYYVKTVKKISNMMVTRLRTFWLRKDWVFDLSALGKQFQKNLSLLHNFTEKIIKERKISYKMEENITSDCEEESVYFSKKRKAFLDSLLELDKKYPNLFTDLDIREEVDTFMFEGHDTTSAAIVFALFLLANHPDVQEKAYQEQFSIFGISDRAATRNDLQEMHYLEMVIKETLRLYPSVPYISRILTQDLLLSDNTLLPEGINTSIIPVMVHRNPTYFPDPEKFDPERFTQENCRNRHPFAYIPFSAGPRNCIGQKFAMMELKVVLSTVIRFLKIEPVTRDGEFKTFPFLIIRTDPPIKIKTTPRMEHVQENITS</sequence>
<dbReference type="InterPro" id="IPR036396">
    <property type="entry name" value="Cyt_P450_sf"/>
</dbReference>
<evidence type="ECO:0000256" key="1">
    <source>
        <dbReference type="ARBA" id="ARBA00001971"/>
    </source>
</evidence>
<dbReference type="FunFam" id="1.10.630.10:FF:000182">
    <property type="entry name" value="Cytochrome P450 3A4"/>
    <property type="match status" value="1"/>
</dbReference>
<evidence type="ECO:0000256" key="15">
    <source>
        <dbReference type="SAM" id="Phobius"/>
    </source>
</evidence>
<dbReference type="InterPro" id="IPR002401">
    <property type="entry name" value="Cyt_P450_E_grp-I"/>
</dbReference>
<evidence type="ECO:0000256" key="12">
    <source>
        <dbReference type="ARBA" id="ARBA00023136"/>
    </source>
</evidence>
<evidence type="ECO:0000256" key="14">
    <source>
        <dbReference type="RuleBase" id="RU000461"/>
    </source>
</evidence>